<dbReference type="Proteomes" id="UP000050454">
    <property type="component" value="Unassembled WGS sequence"/>
</dbReference>
<keyword evidence="4" id="KW-1185">Reference proteome</keyword>
<dbReference type="SUPFAM" id="SSF49899">
    <property type="entry name" value="Concanavalin A-like lectins/glucanases"/>
    <property type="match status" value="1"/>
</dbReference>
<dbReference type="PROSITE" id="PS51762">
    <property type="entry name" value="GH16_2"/>
    <property type="match status" value="1"/>
</dbReference>
<dbReference type="InterPro" id="IPR000757">
    <property type="entry name" value="Beta-glucanase-like"/>
</dbReference>
<dbReference type="Pfam" id="PF00722">
    <property type="entry name" value="Glyco_hydro_16"/>
    <property type="match status" value="1"/>
</dbReference>
<dbReference type="GO" id="GO:0005975">
    <property type="term" value="P:carbohydrate metabolic process"/>
    <property type="evidence" value="ECO:0007669"/>
    <property type="project" value="InterPro"/>
</dbReference>
<reference evidence="3 4" key="1">
    <citation type="submission" date="2015-07" db="EMBL/GenBank/DDBJ databases">
        <title>The draft genome sequence of Leadbetterella sp. JN14-9.</title>
        <authorList>
            <person name="Liu Y."/>
            <person name="Du J."/>
            <person name="Shao Z."/>
        </authorList>
    </citation>
    <scope>NUCLEOTIDE SEQUENCE [LARGE SCALE GENOMIC DNA]</scope>
    <source>
        <strain evidence="3 4">JN14-9</strain>
    </source>
</reference>
<dbReference type="PATRIC" id="fig|1605367.3.peg.2205"/>
<protein>
    <submittedName>
        <fullName evidence="3">Beta-glucanase/beta-glucan synthetase</fullName>
    </submittedName>
</protein>
<name>A0A0P7BZ89_9BACT</name>
<comment type="similarity">
    <text evidence="1">Belongs to the glycosyl hydrolase 16 family.</text>
</comment>
<accession>A0A0P7BZ89</accession>
<dbReference type="CDD" id="cd00413">
    <property type="entry name" value="Glyco_hydrolase_16"/>
    <property type="match status" value="1"/>
</dbReference>
<dbReference type="STRING" id="1605367.AFM12_04280"/>
<gene>
    <name evidence="3" type="ORF">AFM12_04280</name>
</gene>
<dbReference type="OrthoDB" id="9809583at2"/>
<dbReference type="InterPro" id="IPR013320">
    <property type="entry name" value="ConA-like_dom_sf"/>
</dbReference>
<sequence>MLKLFSLSGLLFLTWFLKNDSGFKEDFNKPESSFFRYGSTGTKAKFKYKMGKKSSTEKGTRILSFKIDPNEKAGAGKGPEIISKDETHFGRYSARLKVPDVKDIQPNVGAVVGYFTYQRDKDLGLSEIDYEWLIADPKIIYIGTWTGFSPNLQRIGRIINLADGEILETISKVGYGGERTHLTGRQNIPEKIEAIPDYDASKRFYTYGFDWKADEMRWWMIHPTSSDTLDLWHYGGSTTGIPQHPSKYRMNFWHTDNWSVETNPNSIEKPKEPYELEVDWMSYQPF</sequence>
<dbReference type="GO" id="GO:0004553">
    <property type="term" value="F:hydrolase activity, hydrolyzing O-glycosyl compounds"/>
    <property type="evidence" value="ECO:0007669"/>
    <property type="project" value="InterPro"/>
</dbReference>
<dbReference type="RefSeq" id="WP_055144235.1">
    <property type="nucleotide sequence ID" value="NZ_JXSZ01000005.1"/>
</dbReference>
<comment type="caution">
    <text evidence="3">The sequence shown here is derived from an EMBL/GenBank/DDBJ whole genome shotgun (WGS) entry which is preliminary data.</text>
</comment>
<organism evidence="3 4">
    <name type="scientific">Jiulongibacter sediminis</name>
    <dbReference type="NCBI Taxonomy" id="1605367"/>
    <lineage>
        <taxon>Bacteria</taxon>
        <taxon>Pseudomonadati</taxon>
        <taxon>Bacteroidota</taxon>
        <taxon>Cytophagia</taxon>
        <taxon>Cytophagales</taxon>
        <taxon>Leadbetterellaceae</taxon>
        <taxon>Jiulongibacter</taxon>
    </lineage>
</organism>
<dbReference type="Gene3D" id="2.60.120.200">
    <property type="match status" value="1"/>
</dbReference>
<dbReference type="EMBL" id="LGTQ01000005">
    <property type="protein sequence ID" value="KPM49798.1"/>
    <property type="molecule type" value="Genomic_DNA"/>
</dbReference>
<evidence type="ECO:0000313" key="3">
    <source>
        <dbReference type="EMBL" id="KPM49798.1"/>
    </source>
</evidence>
<feature type="domain" description="GH16" evidence="2">
    <location>
        <begin position="13"/>
        <end position="286"/>
    </location>
</feature>
<evidence type="ECO:0000256" key="1">
    <source>
        <dbReference type="ARBA" id="ARBA00006865"/>
    </source>
</evidence>
<proteinExistence type="inferred from homology"/>
<evidence type="ECO:0000313" key="4">
    <source>
        <dbReference type="Proteomes" id="UP000050454"/>
    </source>
</evidence>
<dbReference type="AlphaFoldDB" id="A0A0P7BZ89"/>
<evidence type="ECO:0000259" key="2">
    <source>
        <dbReference type="PROSITE" id="PS51762"/>
    </source>
</evidence>